<proteinExistence type="predicted"/>
<comment type="subcellular location">
    <subcellularLocation>
        <location evidence="1">Nucleus</location>
    </subcellularLocation>
</comment>
<dbReference type="Pfam" id="PF02944">
    <property type="entry name" value="BESS"/>
    <property type="match status" value="1"/>
</dbReference>
<accession>A0A2J7RM78</accession>
<dbReference type="PANTHER" id="PTHR12243">
    <property type="entry name" value="MADF DOMAIN TRANSCRIPTION FACTOR"/>
    <property type="match status" value="1"/>
</dbReference>
<organism evidence="5 6">
    <name type="scientific">Cryptotermes secundus</name>
    <dbReference type="NCBI Taxonomy" id="105785"/>
    <lineage>
        <taxon>Eukaryota</taxon>
        <taxon>Metazoa</taxon>
        <taxon>Ecdysozoa</taxon>
        <taxon>Arthropoda</taxon>
        <taxon>Hexapoda</taxon>
        <taxon>Insecta</taxon>
        <taxon>Pterygota</taxon>
        <taxon>Neoptera</taxon>
        <taxon>Polyneoptera</taxon>
        <taxon>Dictyoptera</taxon>
        <taxon>Blattodea</taxon>
        <taxon>Blattoidea</taxon>
        <taxon>Termitoidae</taxon>
        <taxon>Kalotermitidae</taxon>
        <taxon>Cryptotermitinae</taxon>
        <taxon>Cryptotermes</taxon>
    </lineage>
</organism>
<dbReference type="InterPro" id="IPR039353">
    <property type="entry name" value="TF_Adf1"/>
</dbReference>
<dbReference type="AlphaFoldDB" id="A0A2J7RM78"/>
<evidence type="ECO:0000256" key="2">
    <source>
        <dbReference type="SAM" id="MobiDB-lite"/>
    </source>
</evidence>
<comment type="caution">
    <text evidence="5">The sequence shown here is derived from an EMBL/GenBank/DDBJ whole genome shotgun (WGS) entry which is preliminary data.</text>
</comment>
<dbReference type="STRING" id="105785.A0A2J7RM78"/>
<dbReference type="SMART" id="SM00595">
    <property type="entry name" value="MADF"/>
    <property type="match status" value="1"/>
</dbReference>
<feature type="region of interest" description="Disordered" evidence="2">
    <location>
        <begin position="112"/>
        <end position="153"/>
    </location>
</feature>
<dbReference type="PANTHER" id="PTHR12243:SF60">
    <property type="entry name" value="SI:CH211-15D5.12-RELATED"/>
    <property type="match status" value="1"/>
</dbReference>
<feature type="domain" description="MADF" evidence="3">
    <location>
        <begin position="9"/>
        <end position="97"/>
    </location>
</feature>
<feature type="domain" description="BESS" evidence="4">
    <location>
        <begin position="180"/>
        <end position="219"/>
    </location>
</feature>
<evidence type="ECO:0000256" key="1">
    <source>
        <dbReference type="PROSITE-ProRule" id="PRU00371"/>
    </source>
</evidence>
<dbReference type="OrthoDB" id="6147983at2759"/>
<gene>
    <name evidence="5" type="ORF">B7P43_G14650</name>
</gene>
<evidence type="ECO:0000313" key="5">
    <source>
        <dbReference type="EMBL" id="PNF41938.1"/>
    </source>
</evidence>
<dbReference type="GO" id="GO:0006357">
    <property type="term" value="P:regulation of transcription by RNA polymerase II"/>
    <property type="evidence" value="ECO:0007669"/>
    <property type="project" value="TreeGrafter"/>
</dbReference>
<sequence>MSEEQINIKIVQAIEKFPVIYDYLSPGHSNKDEVDKAWHAVSKEVNIDVNSCKEKWRNCRNCWARYLRQTPVSGSAARPKKPYYLAEYLAFLTPFTKSRRQLGSMEIHPTTKELSPKIEEGPVSPATTEVQNVSDHEEMQPVPPPREIRKKRERSKVDIDEVFISYLETKAKRVPGEESDNPDLCFFKSLLPDVAKLTPAQKSAFKLFLQQNLHDMLYSSSADFHNTSNVNQAGPSTSLYHYLNVSQSGNSSGSCTPLPSPRDEV</sequence>
<dbReference type="GO" id="GO:0003677">
    <property type="term" value="F:DNA binding"/>
    <property type="evidence" value="ECO:0007669"/>
    <property type="project" value="InterPro"/>
</dbReference>
<dbReference type="InParanoid" id="A0A2J7RM78"/>
<dbReference type="PROSITE" id="PS51029">
    <property type="entry name" value="MADF"/>
    <property type="match status" value="1"/>
</dbReference>
<dbReference type="InterPro" id="IPR006578">
    <property type="entry name" value="MADF-dom"/>
</dbReference>
<reference evidence="5 6" key="1">
    <citation type="submission" date="2017-12" db="EMBL/GenBank/DDBJ databases">
        <title>Hemimetabolous genomes reveal molecular basis of termite eusociality.</title>
        <authorList>
            <person name="Harrison M.C."/>
            <person name="Jongepier E."/>
            <person name="Robertson H.M."/>
            <person name="Arning N."/>
            <person name="Bitard-Feildel T."/>
            <person name="Chao H."/>
            <person name="Childers C.P."/>
            <person name="Dinh H."/>
            <person name="Doddapaneni H."/>
            <person name="Dugan S."/>
            <person name="Gowin J."/>
            <person name="Greiner C."/>
            <person name="Han Y."/>
            <person name="Hu H."/>
            <person name="Hughes D.S.T."/>
            <person name="Huylmans A.-K."/>
            <person name="Kemena C."/>
            <person name="Kremer L.P.M."/>
            <person name="Lee S.L."/>
            <person name="Lopez-Ezquerra A."/>
            <person name="Mallet L."/>
            <person name="Monroy-Kuhn J.M."/>
            <person name="Moser A."/>
            <person name="Murali S.C."/>
            <person name="Muzny D.M."/>
            <person name="Otani S."/>
            <person name="Piulachs M.-D."/>
            <person name="Poelchau M."/>
            <person name="Qu J."/>
            <person name="Schaub F."/>
            <person name="Wada-Katsumata A."/>
            <person name="Worley K.C."/>
            <person name="Xie Q."/>
            <person name="Ylla G."/>
            <person name="Poulsen M."/>
            <person name="Gibbs R.A."/>
            <person name="Schal C."/>
            <person name="Richards S."/>
            <person name="Belles X."/>
            <person name="Korb J."/>
            <person name="Bornberg-Bauer E."/>
        </authorList>
    </citation>
    <scope>NUCLEOTIDE SEQUENCE [LARGE SCALE GENOMIC DNA]</scope>
    <source>
        <tissue evidence="5">Whole body</tissue>
    </source>
</reference>
<evidence type="ECO:0000313" key="6">
    <source>
        <dbReference type="Proteomes" id="UP000235965"/>
    </source>
</evidence>
<evidence type="ECO:0008006" key="7">
    <source>
        <dbReference type="Google" id="ProtNLM"/>
    </source>
</evidence>
<evidence type="ECO:0000259" key="3">
    <source>
        <dbReference type="PROSITE" id="PS51029"/>
    </source>
</evidence>
<dbReference type="Proteomes" id="UP000235965">
    <property type="component" value="Unassembled WGS sequence"/>
</dbReference>
<dbReference type="FunCoup" id="A0A2J7RM78">
    <property type="interactions" value="17"/>
</dbReference>
<protein>
    <recommendedName>
        <fullName evidence="7">MADF domain-containing protein</fullName>
    </recommendedName>
</protein>
<dbReference type="EMBL" id="NEVH01002568">
    <property type="protein sequence ID" value="PNF41938.1"/>
    <property type="molecule type" value="Genomic_DNA"/>
</dbReference>
<dbReference type="InterPro" id="IPR004210">
    <property type="entry name" value="BESS_motif"/>
</dbReference>
<evidence type="ECO:0000259" key="4">
    <source>
        <dbReference type="PROSITE" id="PS51031"/>
    </source>
</evidence>
<dbReference type="PROSITE" id="PS51031">
    <property type="entry name" value="BESS"/>
    <property type="match status" value="1"/>
</dbReference>
<dbReference type="Pfam" id="PF10545">
    <property type="entry name" value="MADF_DNA_bdg"/>
    <property type="match status" value="1"/>
</dbReference>
<keyword evidence="6" id="KW-1185">Reference proteome</keyword>
<keyword evidence="1" id="KW-0539">Nucleus</keyword>
<dbReference type="GO" id="GO:0005634">
    <property type="term" value="C:nucleus"/>
    <property type="evidence" value="ECO:0007669"/>
    <property type="project" value="UniProtKB-SubCell"/>
</dbReference>
<name>A0A2J7RM78_9NEOP</name>
<dbReference type="GO" id="GO:0005667">
    <property type="term" value="C:transcription regulator complex"/>
    <property type="evidence" value="ECO:0007669"/>
    <property type="project" value="TreeGrafter"/>
</dbReference>